<dbReference type="AlphaFoldDB" id="A0A388TFG9"/>
<dbReference type="GO" id="GO:0016740">
    <property type="term" value="F:transferase activity"/>
    <property type="evidence" value="ECO:0007669"/>
    <property type="project" value="UniProtKB-KW"/>
</dbReference>
<dbReference type="Gene3D" id="3.40.50.12580">
    <property type="match status" value="1"/>
</dbReference>
<dbReference type="InterPro" id="IPR043148">
    <property type="entry name" value="TagF_C"/>
</dbReference>
<evidence type="ECO:0000313" key="2">
    <source>
        <dbReference type="Proteomes" id="UP000275925"/>
    </source>
</evidence>
<comment type="caution">
    <text evidence="1">The sequence shown here is derived from an EMBL/GenBank/DDBJ whole genome shotgun (WGS) entry which is preliminary data.</text>
</comment>
<keyword evidence="1" id="KW-0808">Transferase</keyword>
<dbReference type="EMBL" id="BGZO01000003">
    <property type="protein sequence ID" value="GBR75481.1"/>
    <property type="molecule type" value="Genomic_DNA"/>
</dbReference>
<dbReference type="Proteomes" id="UP000275925">
    <property type="component" value="Unassembled WGS sequence"/>
</dbReference>
<protein>
    <submittedName>
        <fullName evidence="1">Glycosyl transferase GTB-type super family</fullName>
    </submittedName>
</protein>
<keyword evidence="2" id="KW-1185">Reference proteome</keyword>
<sequence length="334" mass="37381">MPRIMFFAHDPGGANAIAPLVTEFSGSLVFAKGPALPVLWGSKELPENALEKYKPDFLLTGTSANDFTERYLWKRAAELGIKSMAVLDFWVNYGIRFSQYGTKDLSKFAKSCDFLPTWICVPDELAKKEMVADGVPENIILPLGNPHFEHIARQAERLGDVKQILTKKPTLITFFSQAFTEDLGQGCEKQVFEDLLVLAQKRSEVAIVLQKHPKETLAKWEKYSDTNIIVDAKFSTLELLKSSDIVVGINSVVLVEAMLLGKRKILSYQLGEKDKTKFVLTRNNSLPFINNFVDFQVNLNKCLAGQQTGIYDNPPKTSGVIKAIKEFILKSCLN</sequence>
<name>A0A388TFG9_9BACT</name>
<reference evidence="1 2" key="1">
    <citation type="journal article" date="2019" name="ISME J.">
        <title>Genome analyses of uncultured TG2/ZB3 bacteria in 'Margulisbacteria' specifically attached to ectosymbiotic spirochetes of protists in the termite gut.</title>
        <authorList>
            <person name="Utami Y.D."/>
            <person name="Kuwahara H."/>
            <person name="Igai K."/>
            <person name="Murakami T."/>
            <person name="Sugaya K."/>
            <person name="Morikawa T."/>
            <person name="Nagura Y."/>
            <person name="Yuki M."/>
            <person name="Deevong P."/>
            <person name="Inoue T."/>
            <person name="Kihara K."/>
            <person name="Lo N."/>
            <person name="Yamada A."/>
            <person name="Ohkuma M."/>
            <person name="Hongoh Y."/>
        </authorList>
    </citation>
    <scope>NUCLEOTIDE SEQUENCE [LARGE SCALE GENOMIC DNA]</scope>
    <source>
        <strain evidence="1">NkOx7-02</strain>
    </source>
</reference>
<proteinExistence type="predicted"/>
<evidence type="ECO:0000313" key="1">
    <source>
        <dbReference type="EMBL" id="GBR75481.1"/>
    </source>
</evidence>
<organism evidence="1 2">
    <name type="scientific">Candidatus Termititenax persephonae</name>
    <dbReference type="NCBI Taxonomy" id="2218525"/>
    <lineage>
        <taxon>Bacteria</taxon>
        <taxon>Bacillati</taxon>
        <taxon>Candidatus Margulisiibacteriota</taxon>
        <taxon>Candidatus Termititenacia</taxon>
        <taxon>Candidatus Termititenacales</taxon>
        <taxon>Candidatus Termititenacaceae</taxon>
        <taxon>Candidatus Termititenax</taxon>
    </lineage>
</organism>
<accession>A0A388TFG9</accession>
<dbReference type="Pfam" id="PF04007">
    <property type="entry name" value="DUF354"/>
    <property type="match status" value="1"/>
</dbReference>
<dbReference type="SUPFAM" id="SSF53756">
    <property type="entry name" value="UDP-Glycosyltransferase/glycogen phosphorylase"/>
    <property type="match status" value="1"/>
</dbReference>
<dbReference type="InterPro" id="IPR007152">
    <property type="entry name" value="DUF354"/>
</dbReference>
<gene>
    <name evidence="1" type="ORF">NO2_0153</name>
</gene>